<feature type="compositionally biased region" description="Acidic residues" evidence="1">
    <location>
        <begin position="453"/>
        <end position="474"/>
    </location>
</feature>
<evidence type="ECO:0000256" key="2">
    <source>
        <dbReference type="SAM" id="Phobius"/>
    </source>
</evidence>
<accession>A0A1Q9E475</accession>
<evidence type="ECO:0000256" key="1">
    <source>
        <dbReference type="SAM" id="MobiDB-lite"/>
    </source>
</evidence>
<dbReference type="AlphaFoldDB" id="A0A1Q9E475"/>
<keyword evidence="2" id="KW-0472">Membrane</keyword>
<keyword evidence="2" id="KW-0812">Transmembrane</keyword>
<feature type="region of interest" description="Disordered" evidence="1">
    <location>
        <begin position="1"/>
        <end position="219"/>
    </location>
</feature>
<feature type="compositionally biased region" description="Low complexity" evidence="1">
    <location>
        <begin position="352"/>
        <end position="372"/>
    </location>
</feature>
<evidence type="ECO:0000313" key="4">
    <source>
        <dbReference type="Proteomes" id="UP000186817"/>
    </source>
</evidence>
<dbReference type="EMBL" id="LSRX01000270">
    <property type="protein sequence ID" value="OLQ02234.1"/>
    <property type="molecule type" value="Genomic_DNA"/>
</dbReference>
<feature type="compositionally biased region" description="Basic and acidic residues" evidence="1">
    <location>
        <begin position="383"/>
        <end position="402"/>
    </location>
</feature>
<feature type="compositionally biased region" description="Acidic residues" evidence="1">
    <location>
        <begin position="307"/>
        <end position="344"/>
    </location>
</feature>
<name>A0A1Q9E475_SYMMI</name>
<reference evidence="3 4" key="1">
    <citation type="submission" date="2016-02" db="EMBL/GenBank/DDBJ databases">
        <title>Genome analysis of coral dinoflagellate symbionts highlights evolutionary adaptations to a symbiotic lifestyle.</title>
        <authorList>
            <person name="Aranda M."/>
            <person name="Li Y."/>
            <person name="Liew Y.J."/>
            <person name="Baumgarten S."/>
            <person name="Simakov O."/>
            <person name="Wilson M."/>
            <person name="Piel J."/>
            <person name="Ashoor H."/>
            <person name="Bougouffa S."/>
            <person name="Bajic V.B."/>
            <person name="Ryu T."/>
            <person name="Ravasi T."/>
            <person name="Bayer T."/>
            <person name="Micklem G."/>
            <person name="Kim H."/>
            <person name="Bhak J."/>
            <person name="Lajeunesse T.C."/>
            <person name="Voolstra C.R."/>
        </authorList>
    </citation>
    <scope>NUCLEOTIDE SEQUENCE [LARGE SCALE GENOMIC DNA]</scope>
    <source>
        <strain evidence="3 4">CCMP2467</strain>
    </source>
</reference>
<feature type="compositionally biased region" description="Basic and acidic residues" evidence="1">
    <location>
        <begin position="48"/>
        <end position="79"/>
    </location>
</feature>
<evidence type="ECO:0000313" key="3">
    <source>
        <dbReference type="EMBL" id="OLQ02234.1"/>
    </source>
</evidence>
<feature type="region of interest" description="Disordered" evidence="1">
    <location>
        <begin position="285"/>
        <end position="475"/>
    </location>
</feature>
<feature type="compositionally biased region" description="Low complexity" evidence="1">
    <location>
        <begin position="167"/>
        <end position="177"/>
    </location>
</feature>
<dbReference type="OrthoDB" id="441753at2759"/>
<organism evidence="3 4">
    <name type="scientific">Symbiodinium microadriaticum</name>
    <name type="common">Dinoflagellate</name>
    <name type="synonym">Zooxanthella microadriatica</name>
    <dbReference type="NCBI Taxonomy" id="2951"/>
    <lineage>
        <taxon>Eukaryota</taxon>
        <taxon>Sar</taxon>
        <taxon>Alveolata</taxon>
        <taxon>Dinophyceae</taxon>
        <taxon>Suessiales</taxon>
        <taxon>Symbiodiniaceae</taxon>
        <taxon>Symbiodinium</taxon>
    </lineage>
</organism>
<proteinExistence type="predicted"/>
<feature type="compositionally biased region" description="Basic and acidic residues" evidence="1">
    <location>
        <begin position="90"/>
        <end position="148"/>
    </location>
</feature>
<feature type="compositionally biased region" description="Basic and acidic residues" evidence="1">
    <location>
        <begin position="289"/>
        <end position="302"/>
    </location>
</feature>
<comment type="caution">
    <text evidence="3">The sequence shown here is derived from an EMBL/GenBank/DDBJ whole genome shotgun (WGS) entry which is preliminary data.</text>
</comment>
<feature type="transmembrane region" description="Helical" evidence="2">
    <location>
        <begin position="744"/>
        <end position="763"/>
    </location>
</feature>
<dbReference type="Proteomes" id="UP000186817">
    <property type="component" value="Unassembled WGS sequence"/>
</dbReference>
<sequence length="823" mass="91734">MGKKATASPPEVADVMAMLQSKGLLKRGPEAAAEPSKKPKTAKVKPTPKPEEEPKVETRARTKRKPADAEATPNDEKPPTKIGKPGKKGGKQEKPSNPVKEQKKPSKEHAQPQEKPSKEQSQQEKPSLKEQPQEKPIKRQSQQEKPSKEQPQPSKGQSQEKPKEQPQQKTSKGQSQEKPSKPGKQKKPSNDEPQDPPSEDAASDDEELGPFVEFPPKEPFGDQFFETGLDMLVSWNNLDDVWRACKAHDTPLYKDMQYEELLRMMEMALGPRPKHVLKPLEVPENDLAGEERHPGPVLEDKSLQQTEEQEESEEGEDEEQDDQEGEEEEAEEDEEEEEEEEEEAKEPRDPSTAGPRAAKPAKPTAETASPKTNTWNGIPSPATKEKAQTESPKEVKPLDLNHKFNRVRRSKSEQPPSLSTLVLGAHLTDQQAYQDHPASLVNEGVGEAKEEPGGEDEDGEEHESEEEDDEEEEQHEVFAKWLEQGENMNNTEAQLIIKKTKSAEVKSGYEELTVKEMVAKGFSATKIESIVRKGGTPDADAPHCLESIVYLCRKKKNVEESEKVEQTGEIKARTKPSAKALAPLMQLNGMPGPGSTSSAADAALQLAANAFALGTESARSGDNAAAPKKIAKGKAKAKAKALIQAPKTIKEIVDECKELKKEYNAANICYDLPKDHALRLRDVVDDDVEDFAEVESTRMVRAQVRAVAAELQRKVQRYLRYEMNWHAAEIGGAVGSNLLTLVQWPVLVILICWWLIGIWFPVIRLHFFVAGFRGDWKALRQSFNFTRYADREKVQGLEVGQGHSDLVNVQRLQELLFFVCSRG</sequence>
<protein>
    <submittedName>
        <fullName evidence="3">Uncharacterized protein</fullName>
    </submittedName>
</protein>
<gene>
    <name evidence="3" type="ORF">AK812_SmicGene14971</name>
</gene>
<keyword evidence="4" id="KW-1185">Reference proteome</keyword>
<feature type="compositionally biased region" description="Acidic residues" evidence="1">
    <location>
        <begin position="192"/>
        <end position="208"/>
    </location>
</feature>
<keyword evidence="2" id="KW-1133">Transmembrane helix</keyword>